<organism evidence="1 2">
    <name type="scientific">Steinernema glaseri</name>
    <dbReference type="NCBI Taxonomy" id="37863"/>
    <lineage>
        <taxon>Eukaryota</taxon>
        <taxon>Metazoa</taxon>
        <taxon>Ecdysozoa</taxon>
        <taxon>Nematoda</taxon>
        <taxon>Chromadorea</taxon>
        <taxon>Rhabditida</taxon>
        <taxon>Tylenchina</taxon>
        <taxon>Panagrolaimomorpha</taxon>
        <taxon>Strongyloidoidea</taxon>
        <taxon>Steinernematidae</taxon>
        <taxon>Steinernema</taxon>
    </lineage>
</organism>
<keyword evidence="1" id="KW-1185">Reference proteome</keyword>
<dbReference type="WBParaSite" id="L893_g5380.t1">
    <property type="protein sequence ID" value="L893_g5380.t1"/>
    <property type="gene ID" value="L893_g5380"/>
</dbReference>
<evidence type="ECO:0000313" key="1">
    <source>
        <dbReference type="Proteomes" id="UP000095287"/>
    </source>
</evidence>
<evidence type="ECO:0000313" key="2">
    <source>
        <dbReference type="WBParaSite" id="L893_g5380.t1"/>
    </source>
</evidence>
<accession>A0A1I8AG43</accession>
<dbReference type="AlphaFoldDB" id="A0A1I8AG43"/>
<reference evidence="2" key="1">
    <citation type="submission" date="2016-11" db="UniProtKB">
        <authorList>
            <consortium name="WormBaseParasite"/>
        </authorList>
    </citation>
    <scope>IDENTIFICATION</scope>
</reference>
<dbReference type="Proteomes" id="UP000095287">
    <property type="component" value="Unplaced"/>
</dbReference>
<proteinExistence type="predicted"/>
<name>A0A1I8AG43_9BILA</name>
<sequence>MRSLKLYKTPAARIKMSQEREMELAVEDDIKWRRKMVCHTDYTETAWKTAHSMNKGYQKFGEHSEKLKMFECVQQ</sequence>
<protein>
    <submittedName>
        <fullName evidence="2">Uncharacterized protein</fullName>
    </submittedName>
</protein>